<gene>
    <name evidence="1" type="ORF">NM208_g1417</name>
</gene>
<comment type="caution">
    <text evidence="1">The sequence shown here is derived from an EMBL/GenBank/DDBJ whole genome shotgun (WGS) entry which is preliminary data.</text>
</comment>
<organism evidence="1 2">
    <name type="scientific">Fusarium decemcellulare</name>
    <dbReference type="NCBI Taxonomy" id="57161"/>
    <lineage>
        <taxon>Eukaryota</taxon>
        <taxon>Fungi</taxon>
        <taxon>Dikarya</taxon>
        <taxon>Ascomycota</taxon>
        <taxon>Pezizomycotina</taxon>
        <taxon>Sordariomycetes</taxon>
        <taxon>Hypocreomycetidae</taxon>
        <taxon>Hypocreales</taxon>
        <taxon>Nectriaceae</taxon>
        <taxon>Fusarium</taxon>
        <taxon>Fusarium decemcellulare species complex</taxon>
    </lineage>
</organism>
<sequence>MKNIIKLSALLPLFALPVNAQTTDDILEQHFANDADWYRDRIPIFECSDKSITDVYYYRWKIFRTHQRNIGSYGYISTEFLDNVSWQTQPWASLNDAAHFHLNEGRWCRDPRYKQDYATFMYSKDSNARQYTESLAAAVWNNYLVDGDPELAFSLLQSMQDNYEGWVQSHFDESKGLFWIAPLQDATEYTIASIDASGAKDGFTGGESFRPTINSYQIANARAIANIAKLKGGQQAVVDKYNNRADALKKRVQDDLWNSTFNHFIDRYYKSTDFVKYWEPIRGRELAGIVPWTHDVPDDNENYAKAWEHVFDSNRLAGAYGLRTVEPSYEHYMRVWRYEGDHVECHWNGPSWPYQTTQVLTALGNVLDHYPKSANAVSVKNYIQLLKQYASQHYNQDSGTLNIEENYDADTGRPIVGLGRSPHYFHSGYIDLILSGLVGVRPRQDDVLEIHPLVDTEAISYFRAENILYHGRNITVQWDATGDKYGQVGLSVLVDGQDAGSSDKLDRLQIKLERETVPVSRPIVKSIQLQPDSASPKLNSSIPNADKQRIHDVFDGRVWFWPETTIANGFDTPKGSSDEEWVSIDFGSGKPTEAKRAEIAFYKNTEQGFDVPAKYRIQVNDGVWKDVASASYDKPVANGVTKASWSTTSAEAWRIIVQPQEGSQTRLVEFSLFE</sequence>
<dbReference type="Proteomes" id="UP001148629">
    <property type="component" value="Unassembled WGS sequence"/>
</dbReference>
<accession>A0ACC1SWC2</accession>
<reference evidence="1" key="1">
    <citation type="submission" date="2022-08" db="EMBL/GenBank/DDBJ databases">
        <title>Genome Sequence of Fusarium decemcellulare.</title>
        <authorList>
            <person name="Buettner E."/>
        </authorList>
    </citation>
    <scope>NUCLEOTIDE SEQUENCE</scope>
    <source>
        <strain evidence="1">Babe19</strain>
    </source>
</reference>
<protein>
    <submittedName>
        <fullName evidence="1">Uncharacterized protein</fullName>
    </submittedName>
</protein>
<proteinExistence type="predicted"/>
<name>A0ACC1SWC2_9HYPO</name>
<evidence type="ECO:0000313" key="1">
    <source>
        <dbReference type="EMBL" id="KAJ3547641.1"/>
    </source>
</evidence>
<dbReference type="EMBL" id="JANRMS010000072">
    <property type="protein sequence ID" value="KAJ3547641.1"/>
    <property type="molecule type" value="Genomic_DNA"/>
</dbReference>
<keyword evidence="2" id="KW-1185">Reference proteome</keyword>
<evidence type="ECO:0000313" key="2">
    <source>
        <dbReference type="Proteomes" id="UP001148629"/>
    </source>
</evidence>